<evidence type="ECO:0000313" key="5">
    <source>
        <dbReference type="Proteomes" id="UP000002320"/>
    </source>
</evidence>
<dbReference type="GO" id="GO:0000012">
    <property type="term" value="P:single strand break repair"/>
    <property type="evidence" value="ECO:0007669"/>
    <property type="project" value="InterPro"/>
</dbReference>
<dbReference type="VEuPathDB" id="VectorBase:CQUJHB007151"/>
<dbReference type="InterPro" id="IPR008979">
    <property type="entry name" value="Galactose-bd-like_sf"/>
</dbReference>
<feature type="region of interest" description="Disordered" evidence="1">
    <location>
        <begin position="215"/>
        <end position="327"/>
    </location>
</feature>
<organism>
    <name type="scientific">Culex quinquefasciatus</name>
    <name type="common">Southern house mosquito</name>
    <name type="synonym">Culex pungens</name>
    <dbReference type="NCBI Taxonomy" id="7176"/>
    <lineage>
        <taxon>Eukaryota</taxon>
        <taxon>Metazoa</taxon>
        <taxon>Ecdysozoa</taxon>
        <taxon>Arthropoda</taxon>
        <taxon>Hexapoda</taxon>
        <taxon>Insecta</taxon>
        <taxon>Pterygota</taxon>
        <taxon>Neoptera</taxon>
        <taxon>Endopterygota</taxon>
        <taxon>Diptera</taxon>
        <taxon>Nematocera</taxon>
        <taxon>Culicoidea</taxon>
        <taxon>Culicidae</taxon>
        <taxon>Culicinae</taxon>
        <taxon>Culicini</taxon>
        <taxon>Culex</taxon>
        <taxon>Culex</taxon>
    </lineage>
</organism>
<dbReference type="InterPro" id="IPR036420">
    <property type="entry name" value="BRCT_dom_sf"/>
</dbReference>
<dbReference type="KEGG" id="cqu:CpipJ_CPIJ003295"/>
<dbReference type="EMBL" id="DS231859">
    <property type="protein sequence ID" value="EDS39037.1"/>
    <property type="molecule type" value="Genomic_DNA"/>
</dbReference>
<proteinExistence type="predicted"/>
<dbReference type="Pfam" id="PF01834">
    <property type="entry name" value="XRCC1_N"/>
    <property type="match status" value="1"/>
</dbReference>
<dbReference type="SUPFAM" id="SSF49785">
    <property type="entry name" value="Galactose-binding domain-like"/>
    <property type="match status" value="1"/>
</dbReference>
<name>B0W8I7_CULQU</name>
<dbReference type="SUPFAM" id="SSF52113">
    <property type="entry name" value="BRCT domain"/>
    <property type="match status" value="1"/>
</dbReference>
<dbReference type="Proteomes" id="UP000002320">
    <property type="component" value="Unassembled WGS sequence"/>
</dbReference>
<keyword evidence="5" id="KW-1185">Reference proteome</keyword>
<dbReference type="STRING" id="7176.B0W8I7"/>
<dbReference type="AlphaFoldDB" id="B0W8I7"/>
<dbReference type="OrthoDB" id="25840at2759"/>
<dbReference type="Gene3D" id="3.40.50.10190">
    <property type="entry name" value="BRCT domain"/>
    <property type="match status" value="1"/>
</dbReference>
<dbReference type="GO" id="GO:0006284">
    <property type="term" value="P:base-excision repair"/>
    <property type="evidence" value="ECO:0007669"/>
    <property type="project" value="TreeGrafter"/>
</dbReference>
<reference evidence="3" key="1">
    <citation type="submission" date="2007-03" db="EMBL/GenBank/DDBJ databases">
        <title>Annotation of Culex pipiens quinquefasciatus.</title>
        <authorList>
            <consortium name="The Broad Institute Genome Sequencing Platform"/>
            <person name="Atkinson P.W."/>
            <person name="Hemingway J."/>
            <person name="Christensen B.M."/>
            <person name="Higgs S."/>
            <person name="Kodira C."/>
            <person name="Hannick L."/>
            <person name="Megy K."/>
            <person name="O'Leary S."/>
            <person name="Pearson M."/>
            <person name="Haas B.J."/>
            <person name="Mauceli E."/>
            <person name="Wortman J.R."/>
            <person name="Lee N.H."/>
            <person name="Guigo R."/>
            <person name="Stanke M."/>
            <person name="Alvarado L."/>
            <person name="Amedeo P."/>
            <person name="Antoine C.H."/>
            <person name="Arensburger P."/>
            <person name="Bidwell S.L."/>
            <person name="Crawford M."/>
            <person name="Camaro F."/>
            <person name="Devon K."/>
            <person name="Engels R."/>
            <person name="Hammond M."/>
            <person name="Howarth C."/>
            <person name="Koehrsen M."/>
            <person name="Lawson D."/>
            <person name="Montgomery P."/>
            <person name="Nene V."/>
            <person name="Nusbaum C."/>
            <person name="Puiu D."/>
            <person name="Romero-Severson J."/>
            <person name="Severson D.W."/>
            <person name="Shumway M."/>
            <person name="Sisk P."/>
            <person name="Stolte C."/>
            <person name="Zeng Q."/>
            <person name="Eisenstadt E."/>
            <person name="Fraser-Liggett C."/>
            <person name="Strausberg R."/>
            <person name="Galagan J."/>
            <person name="Birren B."/>
            <person name="Collins F.H."/>
        </authorList>
    </citation>
    <scope>NUCLEOTIDE SEQUENCE [LARGE SCALE GENOMIC DNA]</scope>
    <source>
        <strain evidence="3">JHB</strain>
    </source>
</reference>
<dbReference type="eggNOG" id="KOG3226">
    <property type="taxonomic scope" value="Eukaryota"/>
</dbReference>
<dbReference type="Gene3D" id="2.60.120.260">
    <property type="entry name" value="Galactose-binding domain-like"/>
    <property type="match status" value="1"/>
</dbReference>
<dbReference type="HOGENOM" id="CLU_545435_0_0_1"/>
<feature type="compositionally biased region" description="Basic and acidic residues" evidence="1">
    <location>
        <begin position="292"/>
        <end position="317"/>
    </location>
</feature>
<dbReference type="VEuPathDB" id="VectorBase:CPIJ003295"/>
<dbReference type="InterPro" id="IPR002706">
    <property type="entry name" value="Xrcc1_N"/>
</dbReference>
<dbReference type="VEuPathDB" id="VectorBase:CQUJHB009471"/>
<feature type="domain" description="DNA-repair protein Xrcc1 N-terminal" evidence="2">
    <location>
        <begin position="91"/>
        <end position="142"/>
    </location>
</feature>
<evidence type="ECO:0000259" key="2">
    <source>
        <dbReference type="Pfam" id="PF01834"/>
    </source>
</evidence>
<protein>
    <recommendedName>
        <fullName evidence="2">DNA-repair protein Xrcc1 N-terminal domain-containing protein</fullName>
    </recommendedName>
</protein>
<dbReference type="GO" id="GO:0003684">
    <property type="term" value="F:damaged DNA binding"/>
    <property type="evidence" value="ECO:0007669"/>
    <property type="project" value="InterPro"/>
</dbReference>
<dbReference type="PANTHER" id="PTHR11370">
    <property type="entry name" value="DNA-REPAIR PROTEIN XRCC1"/>
    <property type="match status" value="1"/>
</dbReference>
<evidence type="ECO:0000256" key="1">
    <source>
        <dbReference type="SAM" id="MobiDB-lite"/>
    </source>
</evidence>
<dbReference type="EnsemblMetazoa" id="CPIJ003295-RA">
    <property type="protein sequence ID" value="CPIJ003295-PA"/>
    <property type="gene ID" value="CPIJ003295"/>
</dbReference>
<evidence type="ECO:0000313" key="4">
    <source>
        <dbReference type="EnsemblMetazoa" id="CPIJ003295-PA"/>
    </source>
</evidence>
<dbReference type="GO" id="GO:0005634">
    <property type="term" value="C:nucleus"/>
    <property type="evidence" value="ECO:0007669"/>
    <property type="project" value="InterPro"/>
</dbReference>
<reference evidence="4" key="2">
    <citation type="submission" date="2021-02" db="UniProtKB">
        <authorList>
            <consortium name="EnsemblMetazoa"/>
        </authorList>
    </citation>
    <scope>IDENTIFICATION</scope>
    <source>
        <strain evidence="4">JHB</strain>
    </source>
</reference>
<dbReference type="InParanoid" id="B0W8I7"/>
<feature type="compositionally biased region" description="Basic and acidic residues" evidence="1">
    <location>
        <begin position="262"/>
        <end position="278"/>
    </location>
</feature>
<evidence type="ECO:0000313" key="3">
    <source>
        <dbReference type="EMBL" id="EDS39037.1"/>
    </source>
</evidence>
<sequence>MRTFTIFKVMVRPFVLPFNGHFVGQQEAGPTPRSHTLGLAAVRAEEPAATPNPSRIIVFALARVAINTKEHARTGRSSSNDAGRFCSHRLIESRNLTNSGRVRYFTAKELVKPEAKEWWNLVKVICTQPFNSRVQYGVAFVMLHLVGGKKKDKPLVPAAFQKQIQEKFQKKEPPKMLQLGMFKLREEFPGKLGGVICALESVAIRCGLATRRELTHNDSGQGSDVYGGTIRDASTPAGIRNTLASPQPAKMMTKITPKPKPRLFDDNGEKEKASEPKPGRPANIFFDEPETSSEKKNSARRDRTSDIKKPKLDKDQDREEDEERKRKPVTYKSLNNLFEKVVLVISGIQNPERANLRNQALAMGAKYKSDWDSSCTYEFDLRLQKYPQVQPGLRLRTKLINDEKNADRITSEFIEPTASIPLDRLFPTVSSSIIFDPDEQLSKCTTNEFKQCSIRQSSLPWTRMFPALRNTSSFNPAICFAAFVSRLAPSATAVLRNSNS</sequence>
<gene>
    <name evidence="4" type="primary">6034742</name>
    <name evidence="3" type="ORF">CpipJ_CPIJ003295</name>
</gene>
<dbReference type="PANTHER" id="PTHR11370:SF5">
    <property type="entry name" value="DNA REPAIR PROTEIN XRCC1"/>
    <property type="match status" value="1"/>
</dbReference>
<accession>B0W8I7</accession>